<keyword evidence="12" id="KW-0833">Ubl conjugation pathway</keyword>
<evidence type="ECO:0000256" key="17">
    <source>
        <dbReference type="ARBA" id="ARBA00023140"/>
    </source>
</evidence>
<evidence type="ECO:0000256" key="1">
    <source>
        <dbReference type="ARBA" id="ARBA00000900"/>
    </source>
</evidence>
<evidence type="ECO:0000256" key="8">
    <source>
        <dbReference type="ARBA" id="ARBA00022679"/>
    </source>
</evidence>
<dbReference type="PROSITE" id="PS50089">
    <property type="entry name" value="ZF_RING_2"/>
    <property type="match status" value="1"/>
</dbReference>
<accession>A0A7G2CC86</accession>
<evidence type="ECO:0000256" key="2">
    <source>
        <dbReference type="ARBA" id="ARBA00004585"/>
    </source>
</evidence>
<dbReference type="Gene3D" id="3.30.40.10">
    <property type="entry name" value="Zinc/RING finger domain, C3HC4 (zinc finger)"/>
    <property type="match status" value="1"/>
</dbReference>
<comment type="pathway">
    <text evidence="3">Protein modification; protein ubiquitination.</text>
</comment>
<dbReference type="InterPro" id="IPR001841">
    <property type="entry name" value="Znf_RING"/>
</dbReference>
<protein>
    <recommendedName>
        <fullName evidence="5">RING-type E3 ubiquitin transferase</fullName>
        <ecNumber evidence="5">2.3.2.27</ecNumber>
    </recommendedName>
</protein>
<comment type="catalytic activity">
    <reaction evidence="1">
        <text>S-ubiquitinyl-[E2 ubiquitin-conjugating enzyme]-L-cysteine + [acceptor protein]-L-lysine = [E2 ubiquitin-conjugating enzyme]-L-cysteine + N(6)-ubiquitinyl-[acceptor protein]-L-lysine.</text>
        <dbReference type="EC" id="2.3.2.27"/>
    </reaction>
</comment>
<keyword evidence="14" id="KW-0653">Protein transport</keyword>
<evidence type="ECO:0000259" key="20">
    <source>
        <dbReference type="PROSITE" id="PS50089"/>
    </source>
</evidence>
<evidence type="ECO:0000256" key="9">
    <source>
        <dbReference type="ARBA" id="ARBA00022692"/>
    </source>
</evidence>
<dbReference type="OrthoDB" id="6270329at2759"/>
<dbReference type="CDD" id="cd16527">
    <property type="entry name" value="RING-HC_PEX10"/>
    <property type="match status" value="1"/>
</dbReference>
<evidence type="ECO:0000256" key="15">
    <source>
        <dbReference type="ARBA" id="ARBA00022989"/>
    </source>
</evidence>
<dbReference type="PANTHER" id="PTHR23350">
    <property type="entry name" value="PEROXISOME ASSEMBLY PROTEIN 10"/>
    <property type="match status" value="1"/>
</dbReference>
<evidence type="ECO:0000256" key="7">
    <source>
        <dbReference type="ARBA" id="ARBA00022593"/>
    </source>
</evidence>
<evidence type="ECO:0000256" key="6">
    <source>
        <dbReference type="ARBA" id="ARBA00022448"/>
    </source>
</evidence>
<dbReference type="GO" id="GO:0061630">
    <property type="term" value="F:ubiquitin protein ligase activity"/>
    <property type="evidence" value="ECO:0007669"/>
    <property type="project" value="UniProtKB-EC"/>
</dbReference>
<evidence type="ECO:0000256" key="11">
    <source>
        <dbReference type="ARBA" id="ARBA00022771"/>
    </source>
</evidence>
<dbReference type="EMBL" id="LR877152">
    <property type="protein sequence ID" value="CAD2217428.1"/>
    <property type="molecule type" value="Genomic_DNA"/>
</dbReference>
<dbReference type="Pfam" id="PF13639">
    <property type="entry name" value="zf-RING_2"/>
    <property type="match status" value="1"/>
</dbReference>
<feature type="transmembrane region" description="Helical" evidence="19">
    <location>
        <begin position="168"/>
        <end position="186"/>
    </location>
</feature>
<dbReference type="GO" id="GO:0005778">
    <property type="term" value="C:peroxisomal membrane"/>
    <property type="evidence" value="ECO:0007669"/>
    <property type="project" value="UniProtKB-SubCell"/>
</dbReference>
<evidence type="ECO:0000256" key="19">
    <source>
        <dbReference type="SAM" id="Phobius"/>
    </source>
</evidence>
<evidence type="ECO:0000256" key="18">
    <source>
        <dbReference type="PROSITE-ProRule" id="PRU00175"/>
    </source>
</evidence>
<sequence>MQPATAPFILRSIYKDDYLVDTRVVAPATELLTNVFGAQWTNRYDKHITPISKGVYRLFSMCKGPTLGEEFCDLLPVVGKNPYRTVGATRGTILSLLFMVEPATLFYLSRRFFPSIPSHDVISIIHKVVSCLLFLFEGFGTIPHRLTRVKFLSLQPSQVLKQGSGAPGAYFTLGLVLVVELVVRMWRYSKQKAKNNAQVAQIESSSDDEEYEKNGKCMLCLSHRKCPTATQCGHIFCWNCICEWIHSNPAEAICPFCRQHITSHSLVTLYFYASPQAS</sequence>
<reference evidence="21 22" key="1">
    <citation type="submission" date="2020-08" db="EMBL/GenBank/DDBJ databases">
        <authorList>
            <person name="Newling K."/>
            <person name="Davey J."/>
            <person name="Forrester S."/>
        </authorList>
    </citation>
    <scope>NUCLEOTIDE SEQUENCE [LARGE SCALE GENOMIC DNA]</scope>
    <source>
        <strain evidence="22">Crithidia deanei Carvalho (ATCC PRA-265)</strain>
    </source>
</reference>
<dbReference type="InterPro" id="IPR013083">
    <property type="entry name" value="Znf_RING/FYVE/PHD"/>
</dbReference>
<dbReference type="GO" id="GO:0008270">
    <property type="term" value="F:zinc ion binding"/>
    <property type="evidence" value="ECO:0007669"/>
    <property type="project" value="UniProtKB-KW"/>
</dbReference>
<name>A0A7G2CC86_9TRYP</name>
<dbReference type="PANTHER" id="PTHR23350:SF0">
    <property type="entry name" value="PEROXISOME BIOGENESIS FACTOR 10"/>
    <property type="match status" value="1"/>
</dbReference>
<comment type="similarity">
    <text evidence="4">Belongs to the pex2/pex10/pex12 family.</text>
</comment>
<dbReference type="Proteomes" id="UP000515908">
    <property type="component" value="Chromosome 08"/>
</dbReference>
<organism evidence="21 22">
    <name type="scientific">Angomonas deanei</name>
    <dbReference type="NCBI Taxonomy" id="59799"/>
    <lineage>
        <taxon>Eukaryota</taxon>
        <taxon>Discoba</taxon>
        <taxon>Euglenozoa</taxon>
        <taxon>Kinetoplastea</taxon>
        <taxon>Metakinetoplastina</taxon>
        <taxon>Trypanosomatida</taxon>
        <taxon>Trypanosomatidae</taxon>
        <taxon>Strigomonadinae</taxon>
        <taxon>Angomonas</taxon>
    </lineage>
</organism>
<keyword evidence="6" id="KW-0813">Transport</keyword>
<feature type="domain" description="RING-type" evidence="20">
    <location>
        <begin position="217"/>
        <end position="258"/>
    </location>
</feature>
<dbReference type="GO" id="GO:0016558">
    <property type="term" value="P:protein import into peroxisome matrix"/>
    <property type="evidence" value="ECO:0007669"/>
    <property type="project" value="InterPro"/>
</dbReference>
<keyword evidence="13" id="KW-0862">Zinc</keyword>
<dbReference type="SMART" id="SM00184">
    <property type="entry name" value="RING"/>
    <property type="match status" value="1"/>
</dbReference>
<dbReference type="AlphaFoldDB" id="A0A7G2CC86"/>
<evidence type="ECO:0000256" key="5">
    <source>
        <dbReference type="ARBA" id="ARBA00012483"/>
    </source>
</evidence>
<comment type="subcellular location">
    <subcellularLocation>
        <location evidence="2">Peroxisome membrane</location>
        <topology evidence="2">Multi-pass membrane protein</topology>
    </subcellularLocation>
</comment>
<keyword evidence="8" id="KW-0808">Transferase</keyword>
<keyword evidence="11 18" id="KW-0863">Zinc-finger</keyword>
<dbReference type="Pfam" id="PF04757">
    <property type="entry name" value="Pex2_Pex12"/>
    <property type="match status" value="1"/>
</dbReference>
<evidence type="ECO:0000256" key="12">
    <source>
        <dbReference type="ARBA" id="ARBA00022786"/>
    </source>
</evidence>
<dbReference type="InterPro" id="IPR017907">
    <property type="entry name" value="Znf_RING_CS"/>
</dbReference>
<gene>
    <name evidence="21" type="ORF">ADEAN_000490600</name>
</gene>
<evidence type="ECO:0000256" key="3">
    <source>
        <dbReference type="ARBA" id="ARBA00004906"/>
    </source>
</evidence>
<keyword evidence="16 19" id="KW-0472">Membrane</keyword>
<proteinExistence type="inferred from homology"/>
<dbReference type="SUPFAM" id="SSF57850">
    <property type="entry name" value="RING/U-box"/>
    <property type="match status" value="1"/>
</dbReference>
<evidence type="ECO:0000313" key="21">
    <source>
        <dbReference type="EMBL" id="CAD2217428.1"/>
    </source>
</evidence>
<keyword evidence="17" id="KW-0576">Peroxisome</keyword>
<evidence type="ECO:0000256" key="10">
    <source>
        <dbReference type="ARBA" id="ARBA00022723"/>
    </source>
</evidence>
<keyword evidence="9 19" id="KW-0812">Transmembrane</keyword>
<feature type="transmembrane region" description="Helical" evidence="19">
    <location>
        <begin position="121"/>
        <end position="142"/>
    </location>
</feature>
<evidence type="ECO:0000256" key="14">
    <source>
        <dbReference type="ARBA" id="ARBA00022927"/>
    </source>
</evidence>
<dbReference type="InterPro" id="IPR006845">
    <property type="entry name" value="Pex_N"/>
</dbReference>
<keyword evidence="10" id="KW-0479">Metal-binding</keyword>
<evidence type="ECO:0000256" key="13">
    <source>
        <dbReference type="ARBA" id="ARBA00022833"/>
    </source>
</evidence>
<dbReference type="InterPro" id="IPR025654">
    <property type="entry name" value="PEX2/10"/>
</dbReference>
<dbReference type="EC" id="2.3.2.27" evidence="5"/>
<evidence type="ECO:0000313" key="22">
    <source>
        <dbReference type="Proteomes" id="UP000515908"/>
    </source>
</evidence>
<evidence type="ECO:0000256" key="16">
    <source>
        <dbReference type="ARBA" id="ARBA00023136"/>
    </source>
</evidence>
<keyword evidence="22" id="KW-1185">Reference proteome</keyword>
<feature type="transmembrane region" description="Helical" evidence="19">
    <location>
        <begin position="91"/>
        <end position="109"/>
    </location>
</feature>
<keyword evidence="7" id="KW-0962">Peroxisome biogenesis</keyword>
<keyword evidence="15 19" id="KW-1133">Transmembrane helix</keyword>
<dbReference type="PROSITE" id="PS00518">
    <property type="entry name" value="ZF_RING_1"/>
    <property type="match status" value="1"/>
</dbReference>
<evidence type="ECO:0000256" key="4">
    <source>
        <dbReference type="ARBA" id="ARBA00008704"/>
    </source>
</evidence>
<dbReference type="VEuPathDB" id="TriTrypDB:ADEAN_000490600"/>